<name>A0ABP0JQI5_9DINO</name>
<proteinExistence type="predicted"/>
<dbReference type="Proteomes" id="UP001642484">
    <property type="component" value="Unassembled WGS sequence"/>
</dbReference>
<reference evidence="1 2" key="1">
    <citation type="submission" date="2024-02" db="EMBL/GenBank/DDBJ databases">
        <authorList>
            <person name="Chen Y."/>
            <person name="Shah S."/>
            <person name="Dougan E. K."/>
            <person name="Thang M."/>
            <person name="Chan C."/>
        </authorList>
    </citation>
    <scope>NUCLEOTIDE SEQUENCE [LARGE SCALE GENOMIC DNA]</scope>
</reference>
<dbReference type="EMBL" id="CAXAMN010006114">
    <property type="protein sequence ID" value="CAK9016594.1"/>
    <property type="molecule type" value="Genomic_DNA"/>
</dbReference>
<protein>
    <submittedName>
        <fullName evidence="1">Uncharacterized protein</fullName>
    </submittedName>
</protein>
<evidence type="ECO:0000313" key="2">
    <source>
        <dbReference type="Proteomes" id="UP001642484"/>
    </source>
</evidence>
<sequence length="887" mass="98606">MKRMSFSEADVRNLSLAKMSAREAACCWLQANSHWRDWIPMKPLCRSGTVAHPLGYCVECLGGSSCQDGRMTLQPGFYAHQDSPGEVFQCFDDVLPKLRCPGGAPGRCAVGRDPKSLACSACIAGYRSHQEGCISCESHGAWSHVVVLLYLALHVSLIGVVHFLFVKANSRRSTSTSLLHAEIGVCELLTFLQLIEVMQTITAWSNPIAWLDIFQPGFWQSMPETHCMAQMDTATRYAVQTLLVPLFFIVVPSMYHLLFMIGWRDLELHLLGRTIGTIFVVFFIAMMSWLLVPFRCQTHPTGFRTLQAYPEIACNWEDEHLQMVLISGSGSLIPLSFLAICFWLMCHYPSRLQNGDTKFTRSCAFLSLRLRPGEELISLFLLGRNVLLVLCPVLPSGRRAGMSLLLTVSLVVTVLRLPWRAKGSNFIDVLMHFCALFILDFYGEAQSNDPLPVTVAVMLVLAAFFVTIIYGFARYFLVVRKKPFKFFLCHHKSGAGSLARLIKMELQRRSPGVQVFLGSEQLTDLTKPLCYVAYEVENLILLGTAQVLTQRWCVAELVIARLQKINSVLIPLPDFRMPDATFITNYMTSVPDISDLASYGITTHEIKDTILWVCKLPCLPLGTLEPASLNLVLGVLEPDQNGTELHLNESARVAILADPENLGATATAYVLLGLLEPHLNAFGLGSCTVLRPGQSPSRGVASMLFLCSETCWASEQIVQWLCKACEMPECFLLPVLIGDHFQFPNAEVFSRLLDQQELTDPEFYETFIETVFLEAAGTFTPTLAAGLDLELQAARLCHRIQSRLRPRIVRQNSALDNAGDLLKAQFKRQGSVLQRLASFLMPNKREAESNGLHASSSAGSFSSGMFGSEEARPSRPDPDEETTSVSF</sequence>
<evidence type="ECO:0000313" key="1">
    <source>
        <dbReference type="EMBL" id="CAK9016594.1"/>
    </source>
</evidence>
<keyword evidence="2" id="KW-1185">Reference proteome</keyword>
<gene>
    <name evidence="1" type="ORF">CCMP2556_LOCUS12560</name>
</gene>
<organism evidence="1 2">
    <name type="scientific">Durusdinium trenchii</name>
    <dbReference type="NCBI Taxonomy" id="1381693"/>
    <lineage>
        <taxon>Eukaryota</taxon>
        <taxon>Sar</taxon>
        <taxon>Alveolata</taxon>
        <taxon>Dinophyceae</taxon>
        <taxon>Suessiales</taxon>
        <taxon>Symbiodiniaceae</taxon>
        <taxon>Durusdinium</taxon>
    </lineage>
</organism>
<accession>A0ABP0JQI5</accession>
<dbReference type="GO" id="GO:0005840">
    <property type="term" value="C:ribosome"/>
    <property type="evidence" value="ECO:0007669"/>
    <property type="project" value="UniProtKB-KW"/>
</dbReference>
<comment type="caution">
    <text evidence="1">The sequence shown here is derived from an EMBL/GenBank/DDBJ whole genome shotgun (WGS) entry which is preliminary data.</text>
</comment>